<evidence type="ECO:0000259" key="10">
    <source>
        <dbReference type="PROSITE" id="PS50942"/>
    </source>
</evidence>
<evidence type="ECO:0000256" key="9">
    <source>
        <dbReference type="SAM" id="MobiDB-lite"/>
    </source>
</evidence>
<feature type="domain" description="ENTH" evidence="10">
    <location>
        <begin position="28"/>
        <end position="164"/>
    </location>
</feature>
<keyword evidence="12" id="KW-1185">Reference proteome</keyword>
<evidence type="ECO:0000256" key="8">
    <source>
        <dbReference type="ARBA" id="ARBA00023329"/>
    </source>
</evidence>
<dbReference type="GO" id="GO:0005546">
    <property type="term" value="F:phosphatidylinositol-4,5-bisphosphate binding"/>
    <property type="evidence" value="ECO:0007669"/>
    <property type="project" value="TreeGrafter"/>
</dbReference>
<dbReference type="GeneID" id="115958446"/>
<dbReference type="GO" id="GO:0032050">
    <property type="term" value="F:clathrin heavy chain binding"/>
    <property type="evidence" value="ECO:0007669"/>
    <property type="project" value="TreeGrafter"/>
</dbReference>
<organism evidence="11 12">
    <name type="scientific">Quercus lobata</name>
    <name type="common">Valley oak</name>
    <dbReference type="NCBI Taxonomy" id="97700"/>
    <lineage>
        <taxon>Eukaryota</taxon>
        <taxon>Viridiplantae</taxon>
        <taxon>Streptophyta</taxon>
        <taxon>Embryophyta</taxon>
        <taxon>Tracheophyta</taxon>
        <taxon>Spermatophyta</taxon>
        <taxon>Magnoliopsida</taxon>
        <taxon>eudicotyledons</taxon>
        <taxon>Gunneridae</taxon>
        <taxon>Pentapetalae</taxon>
        <taxon>rosids</taxon>
        <taxon>fabids</taxon>
        <taxon>Fagales</taxon>
        <taxon>Fagaceae</taxon>
        <taxon>Quercus</taxon>
    </lineage>
</organism>
<comment type="subcellular location">
    <subcellularLocation>
        <location evidence="1">Cytoplasmic vesicle</location>
        <location evidence="1">Clathrin-coated vesicle</location>
    </subcellularLocation>
    <subcellularLocation>
        <location evidence="2">Golgi apparatus</location>
    </subcellularLocation>
    <subcellularLocation>
        <location evidence="3">Membrane</location>
        <location evidence="3">Clathrin-coated pit</location>
    </subcellularLocation>
</comment>
<dbReference type="GO" id="GO:0048268">
    <property type="term" value="P:clathrin coat assembly"/>
    <property type="evidence" value="ECO:0007669"/>
    <property type="project" value="InterPro"/>
</dbReference>
<dbReference type="Gene3D" id="1.25.40.90">
    <property type="match status" value="1"/>
</dbReference>
<dbReference type="GO" id="GO:0000149">
    <property type="term" value="F:SNARE binding"/>
    <property type="evidence" value="ECO:0007669"/>
    <property type="project" value="TreeGrafter"/>
</dbReference>
<accession>A0A7N2MBH1</accession>
<dbReference type="PANTHER" id="PTHR22951">
    <property type="entry name" value="CLATHRIN ASSEMBLY PROTEIN"/>
    <property type="match status" value="1"/>
</dbReference>
<dbReference type="GO" id="GO:0005794">
    <property type="term" value="C:Golgi apparatus"/>
    <property type="evidence" value="ECO:0007669"/>
    <property type="project" value="UniProtKB-SubCell"/>
</dbReference>
<dbReference type="AlphaFoldDB" id="A0A7N2MBH1"/>
<evidence type="ECO:0000256" key="6">
    <source>
        <dbReference type="ARBA" id="ARBA00023136"/>
    </source>
</evidence>
<evidence type="ECO:0000313" key="12">
    <source>
        <dbReference type="Proteomes" id="UP000594261"/>
    </source>
</evidence>
<dbReference type="EMBL" id="LRBV02000008">
    <property type="status" value="NOT_ANNOTATED_CDS"/>
    <property type="molecule type" value="Genomic_DNA"/>
</dbReference>
<keyword evidence="6" id="KW-0472">Membrane</keyword>
<dbReference type="FunCoup" id="A0A7N2MBH1">
    <property type="interactions" value="365"/>
</dbReference>
<keyword evidence="7" id="KW-0168">Coated pit</keyword>
<keyword evidence="8" id="KW-0968">Cytoplasmic vesicle</keyword>
<dbReference type="SUPFAM" id="SSF89009">
    <property type="entry name" value="GAT-like domain"/>
    <property type="match status" value="1"/>
</dbReference>
<dbReference type="Proteomes" id="UP000594261">
    <property type="component" value="Chromosome 8"/>
</dbReference>
<keyword evidence="4" id="KW-0254">Endocytosis</keyword>
<dbReference type="InterPro" id="IPR045192">
    <property type="entry name" value="AP180-like"/>
</dbReference>
<dbReference type="GO" id="GO:0005545">
    <property type="term" value="F:1-phosphatidylinositol binding"/>
    <property type="evidence" value="ECO:0007669"/>
    <property type="project" value="InterPro"/>
</dbReference>
<dbReference type="GO" id="GO:0030136">
    <property type="term" value="C:clathrin-coated vesicle"/>
    <property type="evidence" value="ECO:0007669"/>
    <property type="project" value="UniProtKB-SubCell"/>
</dbReference>
<dbReference type="InterPro" id="IPR008942">
    <property type="entry name" value="ENTH_VHS"/>
</dbReference>
<dbReference type="OMA" id="CWELVLA"/>
<dbReference type="PANTHER" id="PTHR22951:SF75">
    <property type="entry name" value="CLATHRIN COAT ASSEMBLY PROTEIN AP180"/>
    <property type="match status" value="1"/>
</dbReference>
<dbReference type="InterPro" id="IPR014712">
    <property type="entry name" value="ANTH_dom_sf"/>
</dbReference>
<gene>
    <name evidence="11" type="primary">LOC115958446</name>
</gene>
<dbReference type="FunFam" id="1.25.40.90:FF:000019">
    <property type="entry name" value="Clathrin coat assembly protein"/>
    <property type="match status" value="1"/>
</dbReference>
<dbReference type="InParanoid" id="A0A7N2MBH1"/>
<evidence type="ECO:0000256" key="1">
    <source>
        <dbReference type="ARBA" id="ARBA00004132"/>
    </source>
</evidence>
<sequence>MVSTMPSKLRKALGAVKDQTSISIAKVYSNTNAANLEVLILKATSHVEIPIDDRYVNEILSLISSNKVYVAACAIAISKRISRTRNWIVAVKSLMLVLRIFQDGDPYFPREVLHAMKRGAKILNLSNFRDDSNSSPWDYTAFVRTFALYLDERLDCFLKGKLQRRFTYTQIESLSNRHRSRTRQPVSPVRDMKPVMLLDRISYWQRLLDRAIGTRPTGTAKTNQLVLISLYAIVQESFDLYRDISDGLVLLLDSFFQLQYQSCANAFQACIKATKQFEELSGFYDLCKSIGVGRTSEYPSVQKISEELIVTLQDFLKDHDSFPSHNNGHRSPSLLPMPVLSSEKIIYEQSEGSDKLSQGGSEFSDSRCTSLEDLVALTETGMSIEQEYFSEDQAEKQSSCTEDFTSANEDSGSNSSFPLELEKNSSLDLVSFHDHCSQHEEKQENQQEGNETSEISILELDSQQDSWEVVLFESAAKQVQSFTSLANGFEHFVENDLIINQASLPQHQYNPFLQDEIPTTIETSTNEAVIFTVDPMFSVNPTFDTATAPSFCAQVETVVAPTLFPHDFNENTVAPTFCVENFSETMAAPTFSANSPNETVPAVPNEDPFAIWPGELANEHVSNVSMNQESLLHQQQLWLEQQNKIMAKRRT</sequence>
<dbReference type="CDD" id="cd16987">
    <property type="entry name" value="ANTH_N_AP180_plant"/>
    <property type="match status" value="1"/>
</dbReference>
<proteinExistence type="predicted"/>
<evidence type="ECO:0000256" key="4">
    <source>
        <dbReference type="ARBA" id="ARBA00022583"/>
    </source>
</evidence>
<name>A0A7N2MBH1_QUELO</name>
<dbReference type="GO" id="GO:0005905">
    <property type="term" value="C:clathrin-coated pit"/>
    <property type="evidence" value="ECO:0007669"/>
    <property type="project" value="UniProtKB-SubCell"/>
</dbReference>
<evidence type="ECO:0000256" key="7">
    <source>
        <dbReference type="ARBA" id="ARBA00023176"/>
    </source>
</evidence>
<dbReference type="FunFam" id="1.20.58.150:FF:000005">
    <property type="entry name" value="putative clathrin assembly protein At2g25430"/>
    <property type="match status" value="1"/>
</dbReference>
<dbReference type="InterPro" id="IPR048050">
    <property type="entry name" value="ANTH_N_plant"/>
</dbReference>
<protein>
    <recommendedName>
        <fullName evidence="10">ENTH domain-containing protein</fullName>
    </recommendedName>
</protein>
<reference evidence="11 12" key="1">
    <citation type="journal article" date="2016" name="G3 (Bethesda)">
        <title>First Draft Assembly and Annotation of the Genome of a California Endemic Oak Quercus lobata Nee (Fagaceae).</title>
        <authorList>
            <person name="Sork V.L."/>
            <person name="Fitz-Gibbon S.T."/>
            <person name="Puiu D."/>
            <person name="Crepeau M."/>
            <person name="Gugger P.F."/>
            <person name="Sherman R."/>
            <person name="Stevens K."/>
            <person name="Langley C.H."/>
            <person name="Pellegrini M."/>
            <person name="Salzberg S.L."/>
        </authorList>
    </citation>
    <scope>NUCLEOTIDE SEQUENCE [LARGE SCALE GENOMIC DNA]</scope>
    <source>
        <strain evidence="11 12">cv. SW786</strain>
    </source>
</reference>
<dbReference type="EnsemblPlants" id="QL08p030694:mrna">
    <property type="protein sequence ID" value="QL08p030694:mrna:CDS:1"/>
    <property type="gene ID" value="QL08p030694"/>
</dbReference>
<feature type="region of interest" description="Disordered" evidence="9">
    <location>
        <begin position="390"/>
        <end position="419"/>
    </location>
</feature>
<dbReference type="OrthoDB" id="44015at2759"/>
<dbReference type="GO" id="GO:0072583">
    <property type="term" value="P:clathrin-dependent endocytosis"/>
    <property type="evidence" value="ECO:0007669"/>
    <property type="project" value="InterPro"/>
</dbReference>
<evidence type="ECO:0000256" key="3">
    <source>
        <dbReference type="ARBA" id="ARBA00004600"/>
    </source>
</evidence>
<feature type="compositionally biased region" description="Polar residues" evidence="9">
    <location>
        <begin position="396"/>
        <end position="417"/>
    </location>
</feature>
<dbReference type="SMART" id="SM00273">
    <property type="entry name" value="ENTH"/>
    <property type="match status" value="1"/>
</dbReference>
<reference evidence="11" key="2">
    <citation type="submission" date="2021-01" db="UniProtKB">
        <authorList>
            <consortium name="EnsemblPlants"/>
        </authorList>
    </citation>
    <scope>IDENTIFICATION</scope>
</reference>
<evidence type="ECO:0000313" key="11">
    <source>
        <dbReference type="EnsemblPlants" id="QL08p030694:mrna:CDS:1"/>
    </source>
</evidence>
<dbReference type="PROSITE" id="PS50942">
    <property type="entry name" value="ENTH"/>
    <property type="match status" value="1"/>
</dbReference>
<dbReference type="GO" id="GO:0006900">
    <property type="term" value="P:vesicle budding from membrane"/>
    <property type="evidence" value="ECO:0007669"/>
    <property type="project" value="TreeGrafter"/>
</dbReference>
<dbReference type="Gene3D" id="1.20.58.150">
    <property type="entry name" value="ANTH domain"/>
    <property type="match status" value="1"/>
</dbReference>
<dbReference type="InterPro" id="IPR011417">
    <property type="entry name" value="ANTH_dom"/>
</dbReference>
<evidence type="ECO:0000256" key="5">
    <source>
        <dbReference type="ARBA" id="ARBA00023034"/>
    </source>
</evidence>
<dbReference type="RefSeq" id="XP_030932718.1">
    <property type="nucleotide sequence ID" value="XM_031076858.1"/>
</dbReference>
<dbReference type="Gramene" id="QL08p030694:mrna">
    <property type="protein sequence ID" value="QL08p030694:mrna:CDS:1"/>
    <property type="gene ID" value="QL08p030694"/>
</dbReference>
<dbReference type="Pfam" id="PF07651">
    <property type="entry name" value="ANTH"/>
    <property type="match status" value="1"/>
</dbReference>
<dbReference type="InterPro" id="IPR013809">
    <property type="entry name" value="ENTH"/>
</dbReference>
<dbReference type="KEGG" id="qlo:115958446"/>
<keyword evidence="5" id="KW-0333">Golgi apparatus</keyword>
<dbReference type="SUPFAM" id="SSF48464">
    <property type="entry name" value="ENTH/VHS domain"/>
    <property type="match status" value="1"/>
</dbReference>
<evidence type="ECO:0000256" key="2">
    <source>
        <dbReference type="ARBA" id="ARBA00004555"/>
    </source>
</evidence>